<protein>
    <submittedName>
        <fullName evidence="2">Uncharacterized protein</fullName>
    </submittedName>
</protein>
<evidence type="ECO:0000313" key="3">
    <source>
        <dbReference type="Proteomes" id="UP000677054"/>
    </source>
</evidence>
<dbReference type="Gene3D" id="3.40.50.12690">
    <property type="match status" value="1"/>
</dbReference>
<organism evidence="2">
    <name type="scientific">Darwinula stevensoni</name>
    <dbReference type="NCBI Taxonomy" id="69355"/>
    <lineage>
        <taxon>Eukaryota</taxon>
        <taxon>Metazoa</taxon>
        <taxon>Ecdysozoa</taxon>
        <taxon>Arthropoda</taxon>
        <taxon>Crustacea</taxon>
        <taxon>Oligostraca</taxon>
        <taxon>Ostracoda</taxon>
        <taxon>Podocopa</taxon>
        <taxon>Podocopida</taxon>
        <taxon>Darwinulocopina</taxon>
        <taxon>Darwinuloidea</taxon>
        <taxon>Darwinulidae</taxon>
        <taxon>Darwinula</taxon>
    </lineage>
</organism>
<keyword evidence="1" id="KW-0812">Transmembrane</keyword>
<gene>
    <name evidence="2" type="ORF">DSTB1V02_LOCUS2924</name>
</gene>
<accession>A0A7R8X552</accession>
<dbReference type="AlphaFoldDB" id="A0A7R8X552"/>
<dbReference type="EMBL" id="LR899865">
    <property type="protein sequence ID" value="CAD7242986.1"/>
    <property type="molecule type" value="Genomic_DNA"/>
</dbReference>
<name>A0A7R8X552_9CRUS</name>
<dbReference type="Proteomes" id="UP000677054">
    <property type="component" value="Unassembled WGS sequence"/>
</dbReference>
<keyword evidence="1" id="KW-0472">Membrane</keyword>
<sequence>MPNAMEILAETAPASKDMWLEVVTAKWKLVRTAQFQKIARRMQNALRVNATVPRDTWKNMENAVRLPMLGENCTNTTGCATEYAECAAGTSGNMICNCKNGYVLVGTECSGTSQREVCQVCRVCSLEERLGELSGRLISVEEEIRGIRKEVGEVQRDDLVARLVRVEEALRGFPSLPDFSGRVALSSFDSASSADSQMASNWAQVVKGAKVKRSQEAVIKTENKFLGLREVSLDEGTEGGVGTGVRSAGQAQAVLKGRGKTRALVIVGDSNVRRLEGAMEKDSGAQVSFSQFPGARIEHIRDRIGSVVCSESAEEVSVVLHSQKVDLGVLVRVKKTAKLNILRVMKKVTRGRVVADQDTEKMKKYAVSCSIPSFASCNSRGRILMLHSAWLDNAWQLNTGGGRRGLSGEAIFAIILVVGILASIIGFLVHASIYRPDRILAIKRRLGIVRPITDRVEYDTL</sequence>
<reference evidence="2" key="1">
    <citation type="submission" date="2020-11" db="EMBL/GenBank/DDBJ databases">
        <authorList>
            <person name="Tran Van P."/>
        </authorList>
    </citation>
    <scope>NUCLEOTIDE SEQUENCE</scope>
</reference>
<keyword evidence="1" id="KW-1133">Transmembrane helix</keyword>
<evidence type="ECO:0000256" key="1">
    <source>
        <dbReference type="SAM" id="Phobius"/>
    </source>
</evidence>
<keyword evidence="3" id="KW-1185">Reference proteome</keyword>
<evidence type="ECO:0000313" key="2">
    <source>
        <dbReference type="EMBL" id="CAD7242986.1"/>
    </source>
</evidence>
<feature type="transmembrane region" description="Helical" evidence="1">
    <location>
        <begin position="410"/>
        <end position="434"/>
    </location>
</feature>
<proteinExistence type="predicted"/>
<dbReference type="EMBL" id="CAJPEV010000348">
    <property type="protein sequence ID" value="CAG0884293.1"/>
    <property type="molecule type" value="Genomic_DNA"/>
</dbReference>